<keyword evidence="4 5" id="KW-0472">Membrane</keyword>
<dbReference type="InterPro" id="IPR050475">
    <property type="entry name" value="Prenyltransferase_related"/>
</dbReference>
<dbReference type="GO" id="GO:0005886">
    <property type="term" value="C:plasma membrane"/>
    <property type="evidence" value="ECO:0007669"/>
    <property type="project" value="UniProtKB-SubCell"/>
</dbReference>
<dbReference type="PANTHER" id="PTHR42723">
    <property type="entry name" value="CHLOROPHYLL SYNTHASE"/>
    <property type="match status" value="1"/>
</dbReference>
<feature type="transmembrane region" description="Helical" evidence="5">
    <location>
        <begin position="166"/>
        <end position="185"/>
    </location>
</feature>
<dbReference type="AlphaFoldDB" id="A0A9E5DAH6"/>
<dbReference type="GO" id="GO:0016765">
    <property type="term" value="F:transferase activity, transferring alkyl or aryl (other than methyl) groups"/>
    <property type="evidence" value="ECO:0007669"/>
    <property type="project" value="InterPro"/>
</dbReference>
<dbReference type="Gene3D" id="1.10.357.140">
    <property type="entry name" value="UbiA prenyltransferase"/>
    <property type="match status" value="1"/>
</dbReference>
<name>A0A9E5DAH6_9EURY</name>
<feature type="transmembrane region" description="Helical" evidence="5">
    <location>
        <begin position="127"/>
        <end position="145"/>
    </location>
</feature>
<comment type="subcellular location">
    <subcellularLocation>
        <location evidence="1">Cell membrane</location>
        <topology evidence="1">Multi-pass membrane protein</topology>
    </subcellularLocation>
</comment>
<comment type="caution">
    <text evidence="6">The sequence shown here is derived from an EMBL/GenBank/DDBJ whole genome shotgun (WGS) entry which is preliminary data.</text>
</comment>
<feature type="transmembrane region" description="Helical" evidence="5">
    <location>
        <begin position="223"/>
        <end position="244"/>
    </location>
</feature>
<evidence type="ECO:0000313" key="6">
    <source>
        <dbReference type="EMBL" id="MCM1985962.1"/>
    </source>
</evidence>
<feature type="transmembrane region" description="Helical" evidence="5">
    <location>
        <begin position="191"/>
        <end position="211"/>
    </location>
</feature>
<evidence type="ECO:0000256" key="5">
    <source>
        <dbReference type="SAM" id="Phobius"/>
    </source>
</evidence>
<gene>
    <name evidence="6" type="ORF">KDK67_02870</name>
</gene>
<feature type="transmembrane region" description="Helical" evidence="5">
    <location>
        <begin position="100"/>
        <end position="121"/>
    </location>
</feature>
<dbReference type="Proteomes" id="UP001056766">
    <property type="component" value="Unassembled WGS sequence"/>
</dbReference>
<dbReference type="InterPro" id="IPR000537">
    <property type="entry name" value="UbiA_prenyltransferase"/>
</dbReference>
<dbReference type="Pfam" id="PF01040">
    <property type="entry name" value="UbiA"/>
    <property type="match status" value="1"/>
</dbReference>
<proteinExistence type="predicted"/>
<keyword evidence="2 5" id="KW-0812">Transmembrane</keyword>
<dbReference type="PANTHER" id="PTHR42723:SF1">
    <property type="entry name" value="CHLOROPHYLL SYNTHASE, CHLOROPLASTIC"/>
    <property type="match status" value="1"/>
</dbReference>
<evidence type="ECO:0000256" key="3">
    <source>
        <dbReference type="ARBA" id="ARBA00022989"/>
    </source>
</evidence>
<feature type="transmembrane region" description="Helical" evidence="5">
    <location>
        <begin position="55"/>
        <end position="88"/>
    </location>
</feature>
<accession>A0A9E5DAH6</accession>
<sequence length="245" mass="27098">MWDYRAILVILAGTMIHSGCDILNDIFDFEIDKICKPNGAIASGQMSMKKAWGYMALLFFAALLISLKLSFILFLCLLAGIIIGGVMYSHPMFRFKDIPGIAMLDMAVCFALESIGLWNVYSPLTSDGLMVAAYVFVLIFSLTFMKDFKDVAGDINSLPLKLGIRRAAIVCSLLAVLPLIALLYAATKYHYLFLAALIYVLLIAGCIQILLDDPVAKGNKLKDRMIMALTIPNFMVLLVKMLSIF</sequence>
<evidence type="ECO:0000256" key="4">
    <source>
        <dbReference type="ARBA" id="ARBA00023136"/>
    </source>
</evidence>
<reference evidence="6" key="2">
    <citation type="submission" date="2021-04" db="EMBL/GenBank/DDBJ databases">
        <authorList>
            <person name="Dong X."/>
        </authorList>
    </citation>
    <scope>NUCLEOTIDE SEQUENCE</scope>
    <source>
        <strain evidence="6">LLY</strain>
    </source>
</reference>
<dbReference type="InterPro" id="IPR044878">
    <property type="entry name" value="UbiA_sf"/>
</dbReference>
<evidence type="ECO:0000256" key="1">
    <source>
        <dbReference type="ARBA" id="ARBA00004651"/>
    </source>
</evidence>
<dbReference type="EMBL" id="JAGSOI010000007">
    <property type="protein sequence ID" value="MCM1985962.1"/>
    <property type="molecule type" value="Genomic_DNA"/>
</dbReference>
<keyword evidence="7" id="KW-1185">Reference proteome</keyword>
<evidence type="ECO:0000313" key="7">
    <source>
        <dbReference type="Proteomes" id="UP001056766"/>
    </source>
</evidence>
<protein>
    <submittedName>
        <fullName evidence="6">UbiA family prenyltransferase</fullName>
    </submittedName>
</protein>
<keyword evidence="3 5" id="KW-1133">Transmembrane helix</keyword>
<reference evidence="6" key="1">
    <citation type="journal article" date="2021" name="mSystems">
        <title>Bacteria and Archaea Synergistically Convert Glycine Betaine to Biogenic Methane in the Formosa Cold Seep of the South China Sea.</title>
        <authorList>
            <person name="Li L."/>
            <person name="Zhang W."/>
            <person name="Zhang S."/>
            <person name="Song L."/>
            <person name="Sun Q."/>
            <person name="Zhang H."/>
            <person name="Xiang H."/>
            <person name="Dong X."/>
        </authorList>
    </citation>
    <scope>NUCLEOTIDE SEQUENCE</scope>
    <source>
        <strain evidence="6">LLY</strain>
    </source>
</reference>
<organism evidence="6 7">
    <name type="scientific">Methanococcoides seepicolus</name>
    <dbReference type="NCBI Taxonomy" id="2828780"/>
    <lineage>
        <taxon>Archaea</taxon>
        <taxon>Methanobacteriati</taxon>
        <taxon>Methanobacteriota</taxon>
        <taxon>Stenosarchaea group</taxon>
        <taxon>Methanomicrobia</taxon>
        <taxon>Methanosarcinales</taxon>
        <taxon>Methanosarcinaceae</taxon>
        <taxon>Methanococcoides</taxon>
    </lineage>
</organism>
<evidence type="ECO:0000256" key="2">
    <source>
        <dbReference type="ARBA" id="ARBA00022692"/>
    </source>
</evidence>